<gene>
    <name evidence="2" type="ORF">BSU04_33510</name>
</gene>
<dbReference type="GO" id="GO:0006355">
    <property type="term" value="P:regulation of DNA-templated transcription"/>
    <property type="evidence" value="ECO:0007669"/>
    <property type="project" value="InterPro"/>
</dbReference>
<organism evidence="2 3">
    <name type="scientific">Caballeronia sordidicola</name>
    <name type="common">Burkholderia sordidicola</name>
    <dbReference type="NCBI Taxonomy" id="196367"/>
    <lineage>
        <taxon>Bacteria</taxon>
        <taxon>Pseudomonadati</taxon>
        <taxon>Pseudomonadota</taxon>
        <taxon>Betaproteobacteria</taxon>
        <taxon>Burkholderiales</taxon>
        <taxon>Burkholderiaceae</taxon>
        <taxon>Caballeronia</taxon>
    </lineage>
</organism>
<dbReference type="Pfam" id="PF22513">
    <property type="entry name" value="FitA-like_RHH"/>
    <property type="match status" value="1"/>
</dbReference>
<dbReference type="Proteomes" id="UP000214720">
    <property type="component" value="Unassembled WGS sequence"/>
</dbReference>
<dbReference type="InterPro" id="IPR010985">
    <property type="entry name" value="Ribbon_hlx_hlx"/>
</dbReference>
<feature type="domain" description="Antitoxin FitA-like ribbon-helix-helix" evidence="1">
    <location>
        <begin position="2"/>
        <end position="40"/>
    </location>
</feature>
<evidence type="ECO:0000313" key="3">
    <source>
        <dbReference type="Proteomes" id="UP000214720"/>
    </source>
</evidence>
<dbReference type="InterPro" id="IPR053853">
    <property type="entry name" value="FitA-like_RHH"/>
</dbReference>
<proteinExistence type="predicted"/>
<dbReference type="InterPro" id="IPR013321">
    <property type="entry name" value="Arc_rbn_hlx_hlx"/>
</dbReference>
<comment type="caution">
    <text evidence="2">The sequence shown here is derived from an EMBL/GenBank/DDBJ whole genome shotgun (WGS) entry which is preliminary data.</text>
</comment>
<dbReference type="Gene3D" id="1.10.1220.10">
    <property type="entry name" value="Met repressor-like"/>
    <property type="match status" value="1"/>
</dbReference>
<reference evidence="3" key="1">
    <citation type="submission" date="2017-01" db="EMBL/GenBank/DDBJ databases">
        <title>Genome Analysis of Deinococcus marmoris KOPRI26562.</title>
        <authorList>
            <person name="Kim J.H."/>
            <person name="Oh H.-M."/>
        </authorList>
    </citation>
    <scope>NUCLEOTIDE SEQUENCE [LARGE SCALE GENOMIC DNA]</scope>
    <source>
        <strain evidence="3">PAMC 26633</strain>
    </source>
</reference>
<evidence type="ECO:0000259" key="1">
    <source>
        <dbReference type="Pfam" id="PF22513"/>
    </source>
</evidence>
<dbReference type="OrthoDB" id="2389872at2"/>
<dbReference type="SUPFAM" id="SSF47598">
    <property type="entry name" value="Ribbon-helix-helix"/>
    <property type="match status" value="1"/>
</dbReference>
<sequence length="78" mass="8579">MAHLLVRGIDEALVQSLRERAAVHGRSVEAGHREILAQALSRPKKRSLAEVSESMPYVGEDADFERIQDTGGAPHVFD</sequence>
<dbReference type="EMBL" id="MTHB01000230">
    <property type="protein sequence ID" value="OXC74137.1"/>
    <property type="molecule type" value="Genomic_DNA"/>
</dbReference>
<name>A0A226WTP5_CABSO</name>
<dbReference type="RefSeq" id="WP_089164280.1">
    <property type="nucleotide sequence ID" value="NZ_MTHB01000230.1"/>
</dbReference>
<accession>A0A226WTP5</accession>
<evidence type="ECO:0000313" key="2">
    <source>
        <dbReference type="EMBL" id="OXC74137.1"/>
    </source>
</evidence>
<protein>
    <recommendedName>
        <fullName evidence="1">Antitoxin FitA-like ribbon-helix-helix domain-containing protein</fullName>
    </recommendedName>
</protein>
<dbReference type="AlphaFoldDB" id="A0A226WTP5"/>